<dbReference type="Proteomes" id="UP000095767">
    <property type="component" value="Unassembled WGS sequence"/>
</dbReference>
<organism evidence="1 2">
    <name type="scientific">Dichanthelium oligosanthes</name>
    <dbReference type="NCBI Taxonomy" id="888268"/>
    <lineage>
        <taxon>Eukaryota</taxon>
        <taxon>Viridiplantae</taxon>
        <taxon>Streptophyta</taxon>
        <taxon>Embryophyta</taxon>
        <taxon>Tracheophyta</taxon>
        <taxon>Spermatophyta</taxon>
        <taxon>Magnoliopsida</taxon>
        <taxon>Liliopsida</taxon>
        <taxon>Poales</taxon>
        <taxon>Poaceae</taxon>
        <taxon>PACMAD clade</taxon>
        <taxon>Panicoideae</taxon>
        <taxon>Panicodae</taxon>
        <taxon>Paniceae</taxon>
        <taxon>Dichantheliinae</taxon>
        <taxon>Dichanthelium</taxon>
    </lineage>
</organism>
<name>A0A1E5WG10_9POAL</name>
<dbReference type="OrthoDB" id="603307at2759"/>
<evidence type="ECO:0000313" key="1">
    <source>
        <dbReference type="EMBL" id="OEL36346.1"/>
    </source>
</evidence>
<dbReference type="EMBL" id="LWDX02009494">
    <property type="protein sequence ID" value="OEL36346.1"/>
    <property type="molecule type" value="Genomic_DNA"/>
</dbReference>
<protein>
    <recommendedName>
        <fullName evidence="3">F-box associated domain-containing protein</fullName>
    </recommendedName>
</protein>
<reference evidence="1 2" key="1">
    <citation type="submission" date="2016-09" db="EMBL/GenBank/DDBJ databases">
        <title>The draft genome of Dichanthelium oligosanthes: A C3 panicoid grass species.</title>
        <authorList>
            <person name="Studer A.J."/>
            <person name="Schnable J.C."/>
            <person name="Brutnell T.P."/>
        </authorList>
    </citation>
    <scope>NUCLEOTIDE SEQUENCE [LARGE SCALE GENOMIC DNA]</scope>
    <source>
        <strain evidence="2">cv. Kellogg 1175</strain>
        <tissue evidence="1">Leaf</tissue>
    </source>
</reference>
<dbReference type="AlphaFoldDB" id="A0A1E5WG10"/>
<sequence length="140" mass="16096">MPYLNGNLHVLSLDLIAQAGFKDRNRTVLVFNLEELREMRGVLCFVCCILGKTIDVWMMRDYENNIWSKDLVIDATHLGMRKGSLYGFPLEVMSDGRIFVEMDDGRWLYYDPKDGSFQLPGHRGFPNAVYAENLVPILGF</sequence>
<accession>A0A1E5WG10</accession>
<evidence type="ECO:0008006" key="3">
    <source>
        <dbReference type="Google" id="ProtNLM"/>
    </source>
</evidence>
<comment type="caution">
    <text evidence="1">The sequence shown here is derived from an EMBL/GenBank/DDBJ whole genome shotgun (WGS) entry which is preliminary data.</text>
</comment>
<evidence type="ECO:0000313" key="2">
    <source>
        <dbReference type="Proteomes" id="UP000095767"/>
    </source>
</evidence>
<gene>
    <name evidence="1" type="ORF">BAE44_0002637</name>
</gene>
<keyword evidence="2" id="KW-1185">Reference proteome</keyword>
<proteinExistence type="predicted"/>